<reference evidence="2" key="1">
    <citation type="submission" date="2023-10" db="EMBL/GenBank/DDBJ databases">
        <authorList>
            <person name="Noh H."/>
        </authorList>
    </citation>
    <scope>NUCLEOTIDE SEQUENCE</scope>
    <source>
        <strain evidence="2">DUCC4014</strain>
    </source>
</reference>
<gene>
    <name evidence="2" type="primary">TMPRSS13</name>
    <name evidence="2" type="ORF">LOC62_01G000123</name>
</gene>
<feature type="compositionally biased region" description="Low complexity" evidence="1">
    <location>
        <begin position="319"/>
        <end position="347"/>
    </location>
</feature>
<protein>
    <submittedName>
        <fullName evidence="2">Transmembrane protease serine 13</fullName>
    </submittedName>
</protein>
<dbReference type="RefSeq" id="XP_062622532.1">
    <property type="nucleotide sequence ID" value="XM_062766548.1"/>
</dbReference>
<feature type="region of interest" description="Disordered" evidence="1">
    <location>
        <begin position="314"/>
        <end position="410"/>
    </location>
</feature>
<proteinExistence type="predicted"/>
<organism evidence="2 3">
    <name type="scientific">Vanrija pseudolonga</name>
    <dbReference type="NCBI Taxonomy" id="143232"/>
    <lineage>
        <taxon>Eukaryota</taxon>
        <taxon>Fungi</taxon>
        <taxon>Dikarya</taxon>
        <taxon>Basidiomycota</taxon>
        <taxon>Agaricomycotina</taxon>
        <taxon>Tremellomycetes</taxon>
        <taxon>Trichosporonales</taxon>
        <taxon>Trichosporonaceae</taxon>
        <taxon>Vanrija</taxon>
    </lineage>
</organism>
<feature type="region of interest" description="Disordered" evidence="1">
    <location>
        <begin position="135"/>
        <end position="190"/>
    </location>
</feature>
<keyword evidence="3" id="KW-1185">Reference proteome</keyword>
<keyword evidence="2" id="KW-0812">Transmembrane</keyword>
<evidence type="ECO:0000313" key="2">
    <source>
        <dbReference type="EMBL" id="WOO76500.1"/>
    </source>
</evidence>
<dbReference type="Proteomes" id="UP000827549">
    <property type="component" value="Chromosome 1"/>
</dbReference>
<sequence length="494" mass="52182">MSSLLGPVPLPTRPSRITHTVGEQHVVRVSLPYMREDMLFVGASVGERSRRRTVAYAQAQHVILKKHIEDVFQAVHAIVTACKDPRNQHLRIIKAAREDKFVGRLLESLIHTVSDLVQVHLLVSELDVASCAPAVSCPTSPGKRKRETEATKHESPAAKRQPPASRLPTPIKARPVAKKSESPAPPSAEVTDLAQRDCAFLALMARWTHVAMQVKDLLPIVKAIKDRPFPDLVSDLKAALEDLDDALSPFDRYNTDGETGFKLVRKGGQVGAFSAAKVEPVKGSPAKVSPTKVTPVKANPVKVIAGKVTAPKVIPPKAPSFKAPPSKVPPSKVSPDRVSSAKASPIKVSPPKPIPGKVRADKASSVKVMPSKIDPNEAAPAEVIPANDDPVKDNPGKAEPAKVSPAEDSPAKVDLPVVISVKVGLSEIDAVEVGPAEVDTAKASSAKIDTAEVDLNEVDPTGVSSVEVDPVEAVPAEVDTAEVSPAAVGPAAAT</sequence>
<keyword evidence="2" id="KW-0472">Membrane</keyword>
<keyword evidence="2" id="KW-0645">Protease</keyword>
<feature type="compositionally biased region" description="Basic and acidic residues" evidence="1">
    <location>
        <begin position="146"/>
        <end position="157"/>
    </location>
</feature>
<name>A0AAF1BGM8_9TREE</name>
<dbReference type="EMBL" id="CP086714">
    <property type="protein sequence ID" value="WOO76500.1"/>
    <property type="molecule type" value="Genomic_DNA"/>
</dbReference>
<accession>A0AAF1BGM8</accession>
<evidence type="ECO:0000256" key="1">
    <source>
        <dbReference type="SAM" id="MobiDB-lite"/>
    </source>
</evidence>
<evidence type="ECO:0000313" key="3">
    <source>
        <dbReference type="Proteomes" id="UP000827549"/>
    </source>
</evidence>
<dbReference type="AlphaFoldDB" id="A0AAF1BGM8"/>
<dbReference type="GO" id="GO:0006508">
    <property type="term" value="P:proteolysis"/>
    <property type="evidence" value="ECO:0007669"/>
    <property type="project" value="UniProtKB-KW"/>
</dbReference>
<feature type="compositionally biased region" description="Basic and acidic residues" evidence="1">
    <location>
        <begin position="389"/>
        <end position="400"/>
    </location>
</feature>
<dbReference type="GO" id="GO:0008233">
    <property type="term" value="F:peptidase activity"/>
    <property type="evidence" value="ECO:0007669"/>
    <property type="project" value="UniProtKB-KW"/>
</dbReference>
<keyword evidence="2" id="KW-0378">Hydrolase</keyword>
<dbReference type="GeneID" id="87803383"/>